<feature type="domain" description="G-patch" evidence="5">
    <location>
        <begin position="271"/>
        <end position="317"/>
    </location>
</feature>
<feature type="compositionally biased region" description="Acidic residues" evidence="4">
    <location>
        <begin position="76"/>
        <end position="85"/>
    </location>
</feature>
<dbReference type="Pfam" id="PF01585">
    <property type="entry name" value="G-patch"/>
    <property type="match status" value="1"/>
</dbReference>
<dbReference type="GO" id="GO:0003723">
    <property type="term" value="F:RNA binding"/>
    <property type="evidence" value="ECO:0007669"/>
    <property type="project" value="UniProtKB-KW"/>
</dbReference>
<dbReference type="InterPro" id="IPR036236">
    <property type="entry name" value="Znf_C2H2_sf"/>
</dbReference>
<dbReference type="RefSeq" id="XP_012186001.1">
    <property type="nucleotide sequence ID" value="XM_012330611.1"/>
</dbReference>
<dbReference type="Proteomes" id="UP000006352">
    <property type="component" value="Unassembled WGS sequence"/>
</dbReference>
<dbReference type="InParanoid" id="J4GIP8"/>
<gene>
    <name evidence="6" type="ORF">FIBRA_09009</name>
</gene>
<dbReference type="SUPFAM" id="SSF57667">
    <property type="entry name" value="beta-beta-alpha zinc fingers"/>
    <property type="match status" value="1"/>
</dbReference>
<evidence type="ECO:0000256" key="2">
    <source>
        <dbReference type="ARBA" id="ARBA00022884"/>
    </source>
</evidence>
<dbReference type="Gene3D" id="3.30.160.60">
    <property type="entry name" value="Classic Zinc Finger"/>
    <property type="match status" value="1"/>
</dbReference>
<dbReference type="SMART" id="SM00443">
    <property type="entry name" value="G_patch"/>
    <property type="match status" value="1"/>
</dbReference>
<keyword evidence="2" id="KW-0694">RNA-binding</keyword>
<reference evidence="6 7" key="1">
    <citation type="journal article" date="2012" name="Appl. Environ. Microbiol.">
        <title>Short-read sequencing for genomic analysis of the brown rot fungus Fibroporia radiculosa.</title>
        <authorList>
            <person name="Tang J.D."/>
            <person name="Perkins A.D."/>
            <person name="Sonstegard T.S."/>
            <person name="Schroeder S.G."/>
            <person name="Burgess S.C."/>
            <person name="Diehl S.V."/>
        </authorList>
    </citation>
    <scope>NUCLEOTIDE SEQUENCE [LARGE SCALE GENOMIC DNA]</scope>
    <source>
        <strain evidence="6 7">TFFH 294</strain>
    </source>
</reference>
<dbReference type="GO" id="GO:0000398">
    <property type="term" value="P:mRNA splicing, via spliceosome"/>
    <property type="evidence" value="ECO:0007669"/>
    <property type="project" value="TreeGrafter"/>
</dbReference>
<dbReference type="HOGENOM" id="CLU_069408_0_0_1"/>
<dbReference type="GO" id="GO:0005634">
    <property type="term" value="C:nucleus"/>
    <property type="evidence" value="ECO:0007669"/>
    <property type="project" value="UniProtKB-SubCell"/>
</dbReference>
<feature type="region of interest" description="Disordered" evidence="4">
    <location>
        <begin position="206"/>
        <end position="275"/>
    </location>
</feature>
<dbReference type="PANTHER" id="PTHR13948">
    <property type="entry name" value="RNA-BINDING PROTEIN"/>
    <property type="match status" value="1"/>
</dbReference>
<dbReference type="InterPro" id="IPR000467">
    <property type="entry name" value="G_patch_dom"/>
</dbReference>
<evidence type="ECO:0000259" key="5">
    <source>
        <dbReference type="PROSITE" id="PS50174"/>
    </source>
</evidence>
<protein>
    <recommendedName>
        <fullName evidence="5">G-patch domain-containing protein</fullName>
    </recommendedName>
</protein>
<sequence length="344" mass="37313">MNVPRLLMRHFHEEASTAGQRPVEASTLPVSDKPVTLSFRGGLSGKQGPIAGSMTVPPAKKPAVLPTAFQMSEDAFPEEEVDDEQQNNTSEDPKVSASKKVAPLIASKKVVSNINKWNQVQEVLSHDVERPAPAETPTALPVESAVKAKSATPAPADDDVDFSDSKAMTCLLCARQFKSQEQLKRHTNDEKRNLKDVNLREIAREKAAAARKKADQPRYRDRASERRVMHNQPDAPLPTELSKSTGKRKQAEGPPRPPTPPPPPVNPGQDENNVGNKLLKMMGWKEGTGLGTDGEGRVDPVQTAIYAQGVGLGASKGKEVGKYAEGYSGYVHMAQDAARERYGS</sequence>
<evidence type="ECO:0000256" key="3">
    <source>
        <dbReference type="ARBA" id="ARBA00023242"/>
    </source>
</evidence>
<evidence type="ECO:0000256" key="1">
    <source>
        <dbReference type="ARBA" id="ARBA00004123"/>
    </source>
</evidence>
<dbReference type="EMBL" id="HE797466">
    <property type="protein sequence ID" value="CCM06718.1"/>
    <property type="molecule type" value="Genomic_DNA"/>
</dbReference>
<dbReference type="AlphaFoldDB" id="J4GIP8"/>
<dbReference type="STRING" id="599839.J4GIP8"/>
<name>J4GIP8_9APHY</name>
<dbReference type="GeneID" id="24101618"/>
<evidence type="ECO:0000313" key="6">
    <source>
        <dbReference type="EMBL" id="CCM06718.1"/>
    </source>
</evidence>
<keyword evidence="3" id="KW-0539">Nucleus</keyword>
<dbReference type="OrthoDB" id="29523at2759"/>
<dbReference type="PANTHER" id="PTHR13948:SF3">
    <property type="entry name" value="FI21118P1"/>
    <property type="match status" value="1"/>
</dbReference>
<feature type="compositionally biased region" description="Pro residues" evidence="4">
    <location>
        <begin position="254"/>
        <end position="266"/>
    </location>
</feature>
<evidence type="ECO:0000313" key="7">
    <source>
        <dbReference type="Proteomes" id="UP000006352"/>
    </source>
</evidence>
<dbReference type="PROSITE" id="PS50174">
    <property type="entry name" value="G_PATCH"/>
    <property type="match status" value="1"/>
</dbReference>
<feature type="region of interest" description="Disordered" evidence="4">
    <location>
        <begin position="76"/>
        <end position="98"/>
    </location>
</feature>
<keyword evidence="7" id="KW-1185">Reference proteome</keyword>
<organism evidence="6 7">
    <name type="scientific">Fibroporia radiculosa</name>
    <dbReference type="NCBI Taxonomy" id="599839"/>
    <lineage>
        <taxon>Eukaryota</taxon>
        <taxon>Fungi</taxon>
        <taxon>Dikarya</taxon>
        <taxon>Basidiomycota</taxon>
        <taxon>Agaricomycotina</taxon>
        <taxon>Agaricomycetes</taxon>
        <taxon>Polyporales</taxon>
        <taxon>Fibroporiaceae</taxon>
        <taxon>Fibroporia</taxon>
    </lineage>
</organism>
<evidence type="ECO:0000256" key="4">
    <source>
        <dbReference type="SAM" id="MobiDB-lite"/>
    </source>
</evidence>
<comment type="subcellular location">
    <subcellularLocation>
        <location evidence="1">Nucleus</location>
    </subcellularLocation>
</comment>
<accession>J4GIP8</accession>
<proteinExistence type="predicted"/>
<feature type="compositionally biased region" description="Basic and acidic residues" evidence="4">
    <location>
        <begin position="206"/>
        <end position="228"/>
    </location>
</feature>